<dbReference type="Proteomes" id="UP000001593">
    <property type="component" value="Unassembled WGS sequence"/>
</dbReference>
<dbReference type="PANTHER" id="PTHR24246">
    <property type="entry name" value="OLFACTORY RECEPTOR AND ADENOSINE RECEPTOR"/>
    <property type="match status" value="1"/>
</dbReference>
<evidence type="ECO:0000256" key="1">
    <source>
        <dbReference type="ARBA" id="ARBA00004651"/>
    </source>
</evidence>
<evidence type="ECO:0000256" key="11">
    <source>
        <dbReference type="SAM" id="Phobius"/>
    </source>
</evidence>
<evidence type="ECO:0000256" key="6">
    <source>
        <dbReference type="ARBA" id="ARBA00023136"/>
    </source>
</evidence>
<keyword evidence="3 11" id="KW-0812">Transmembrane</keyword>
<evidence type="ECO:0000313" key="14">
    <source>
        <dbReference type="Proteomes" id="UP000001593"/>
    </source>
</evidence>
<keyword evidence="6 11" id="KW-0472">Membrane</keyword>
<feature type="domain" description="G-protein coupled receptors family 1 profile" evidence="12">
    <location>
        <begin position="45"/>
        <end position="282"/>
    </location>
</feature>
<keyword evidence="4 11" id="KW-1133">Transmembrane helix</keyword>
<evidence type="ECO:0000256" key="7">
    <source>
        <dbReference type="ARBA" id="ARBA00023170"/>
    </source>
</evidence>
<dbReference type="InterPro" id="IPR017452">
    <property type="entry name" value="GPCR_Rhodpsn_7TM"/>
</dbReference>
<feature type="transmembrane region" description="Helical" evidence="11">
    <location>
        <begin position="148"/>
        <end position="168"/>
    </location>
</feature>
<name>A7SL25_NEMVE</name>
<evidence type="ECO:0000256" key="10">
    <source>
        <dbReference type="SAM" id="MobiDB-lite"/>
    </source>
</evidence>
<dbReference type="HOGENOM" id="CLU_009579_11_5_1"/>
<evidence type="ECO:0000256" key="2">
    <source>
        <dbReference type="ARBA" id="ARBA00022475"/>
    </source>
</evidence>
<dbReference type="AlphaFoldDB" id="A7SL25"/>
<dbReference type="SUPFAM" id="SSF81321">
    <property type="entry name" value="Family A G protein-coupled receptor-like"/>
    <property type="match status" value="1"/>
</dbReference>
<dbReference type="GO" id="GO:0005886">
    <property type="term" value="C:plasma membrane"/>
    <property type="evidence" value="ECO:0000318"/>
    <property type="project" value="GO_Central"/>
</dbReference>
<dbReference type="FunCoup" id="A7SL25">
    <property type="interactions" value="49"/>
</dbReference>
<protein>
    <recommendedName>
        <fullName evidence="12">G-protein coupled receptors family 1 profile domain-containing protein</fullName>
    </recommendedName>
</protein>
<evidence type="ECO:0000256" key="4">
    <source>
        <dbReference type="ARBA" id="ARBA00022989"/>
    </source>
</evidence>
<dbReference type="STRING" id="45351.A7SL25"/>
<dbReference type="PhylomeDB" id="A7SL25"/>
<evidence type="ECO:0000313" key="13">
    <source>
        <dbReference type="EMBL" id="EDO35584.1"/>
    </source>
</evidence>
<dbReference type="SMART" id="SM01381">
    <property type="entry name" value="7TM_GPCR_Srsx"/>
    <property type="match status" value="1"/>
</dbReference>
<dbReference type="OrthoDB" id="9445642at2759"/>
<dbReference type="eggNOG" id="KOG3656">
    <property type="taxonomic scope" value="Eukaryota"/>
</dbReference>
<organism evidence="13 14">
    <name type="scientific">Nematostella vectensis</name>
    <name type="common">Starlet sea anemone</name>
    <dbReference type="NCBI Taxonomy" id="45351"/>
    <lineage>
        <taxon>Eukaryota</taxon>
        <taxon>Metazoa</taxon>
        <taxon>Cnidaria</taxon>
        <taxon>Anthozoa</taxon>
        <taxon>Hexacorallia</taxon>
        <taxon>Actiniaria</taxon>
        <taxon>Edwardsiidae</taxon>
        <taxon>Nematostella</taxon>
    </lineage>
</organism>
<feature type="transmembrane region" description="Helical" evidence="11">
    <location>
        <begin position="106"/>
        <end position="127"/>
    </location>
</feature>
<feature type="transmembrane region" description="Helical" evidence="11">
    <location>
        <begin position="65"/>
        <end position="86"/>
    </location>
</feature>
<dbReference type="KEGG" id="nve:5507000"/>
<evidence type="ECO:0000259" key="12">
    <source>
        <dbReference type="PROSITE" id="PS50262"/>
    </source>
</evidence>
<proteinExistence type="predicted"/>
<dbReference type="InterPro" id="IPR000276">
    <property type="entry name" value="GPCR_Rhodpsn"/>
</dbReference>
<keyword evidence="2" id="KW-1003">Cell membrane</keyword>
<evidence type="ECO:0000256" key="8">
    <source>
        <dbReference type="ARBA" id="ARBA00023180"/>
    </source>
</evidence>
<feature type="region of interest" description="Disordered" evidence="10">
    <location>
        <begin position="327"/>
        <end position="349"/>
    </location>
</feature>
<feature type="transmembrane region" description="Helical" evidence="11">
    <location>
        <begin position="225"/>
        <end position="242"/>
    </location>
</feature>
<dbReference type="GO" id="GO:0001609">
    <property type="term" value="F:G protein-coupled adenosine receptor activity"/>
    <property type="evidence" value="ECO:0000318"/>
    <property type="project" value="GO_Central"/>
</dbReference>
<reference evidence="13 14" key="1">
    <citation type="journal article" date="2007" name="Science">
        <title>Sea anemone genome reveals ancestral eumetazoan gene repertoire and genomic organization.</title>
        <authorList>
            <person name="Putnam N.H."/>
            <person name="Srivastava M."/>
            <person name="Hellsten U."/>
            <person name="Dirks B."/>
            <person name="Chapman J."/>
            <person name="Salamov A."/>
            <person name="Terry A."/>
            <person name="Shapiro H."/>
            <person name="Lindquist E."/>
            <person name="Kapitonov V.V."/>
            <person name="Jurka J."/>
            <person name="Genikhovich G."/>
            <person name="Grigoriev I.V."/>
            <person name="Lucas S.M."/>
            <person name="Steele R.E."/>
            <person name="Finnerty J.R."/>
            <person name="Technau U."/>
            <person name="Martindale M.Q."/>
            <person name="Rokhsar D.S."/>
        </authorList>
    </citation>
    <scope>NUCLEOTIDE SEQUENCE [LARGE SCALE GENOMIC DNA]</scope>
    <source>
        <strain evidence="14">CH2 X CH6</strain>
    </source>
</reference>
<keyword evidence="5" id="KW-0297">G-protein coupled receptor</keyword>
<dbReference type="PANTHER" id="PTHR24246:SF27">
    <property type="entry name" value="ADENOSINE RECEPTOR, ISOFORM A"/>
    <property type="match status" value="1"/>
</dbReference>
<evidence type="ECO:0000256" key="9">
    <source>
        <dbReference type="ARBA" id="ARBA00023224"/>
    </source>
</evidence>
<dbReference type="Pfam" id="PF00001">
    <property type="entry name" value="7tm_1"/>
    <property type="match status" value="2"/>
</dbReference>
<evidence type="ECO:0000256" key="3">
    <source>
        <dbReference type="ARBA" id="ARBA00022692"/>
    </source>
</evidence>
<sequence>MLNSSLNHTGTRLTRGGGRGVLLEYSHLITWSVVYILIALFAVIGNVLIIVVFSKKRRLRTRTNYFVVGLAAADVIVGTVTIPLWVTFVNLLYNGSFLEAARVKEVFSPMDIFSGMLSILHLMIISLERVYAIAFPLRHRISNPKWNFLILAVTWILGASVSALNFFLPQGGQWKGTFLVYSALGFFIPFSIISISYMSIIIVVKRRTSMTRRRAMVVKRESRTAVTIFALILLFLATWLPFFSLNLVLYTCRACASVVTFNMVLFFKALHYLGSALNPVVYSARSPEFRRPITLLLKERRFQESFYRGSTTRRSYLERGSRRDRELSDVSESGKTGLVSRENSARLSR</sequence>
<keyword evidence="7" id="KW-0675">Receptor</keyword>
<keyword evidence="8" id="KW-0325">Glycoprotein</keyword>
<dbReference type="Gene3D" id="1.20.1070.10">
    <property type="entry name" value="Rhodopsin 7-helix transmembrane proteins"/>
    <property type="match status" value="1"/>
</dbReference>
<feature type="transmembrane region" description="Helical" evidence="11">
    <location>
        <begin position="180"/>
        <end position="204"/>
    </location>
</feature>
<dbReference type="InParanoid" id="A7SL25"/>
<dbReference type="EMBL" id="DS469694">
    <property type="protein sequence ID" value="EDO35584.1"/>
    <property type="molecule type" value="Genomic_DNA"/>
</dbReference>
<evidence type="ECO:0000256" key="5">
    <source>
        <dbReference type="ARBA" id="ARBA00023040"/>
    </source>
</evidence>
<comment type="subcellular location">
    <subcellularLocation>
        <location evidence="1">Cell membrane</location>
        <topology evidence="1">Multi-pass membrane protein</topology>
    </subcellularLocation>
</comment>
<keyword evidence="14" id="KW-1185">Reference proteome</keyword>
<gene>
    <name evidence="13" type="ORF">NEMVEDRAFT_v1g213947</name>
</gene>
<dbReference type="OMA" id="AYTSIWI"/>
<dbReference type="PRINTS" id="PR00237">
    <property type="entry name" value="GPCRRHODOPSN"/>
</dbReference>
<accession>A7SL25</accession>
<dbReference type="GO" id="GO:0007186">
    <property type="term" value="P:G protein-coupled receptor signaling pathway"/>
    <property type="evidence" value="ECO:0000318"/>
    <property type="project" value="GO_Central"/>
</dbReference>
<dbReference type="PROSITE" id="PS50262">
    <property type="entry name" value="G_PROTEIN_RECEP_F1_2"/>
    <property type="match status" value="1"/>
</dbReference>
<feature type="transmembrane region" description="Helical" evidence="11">
    <location>
        <begin position="28"/>
        <end position="53"/>
    </location>
</feature>
<keyword evidence="9" id="KW-0807">Transducer</keyword>